<keyword evidence="1" id="KW-0732">Signal</keyword>
<dbReference type="EMBL" id="JAPCXC010000047">
    <property type="protein sequence ID" value="KAJ1608185.1"/>
    <property type="molecule type" value="Genomic_DNA"/>
</dbReference>
<protein>
    <recommendedName>
        <fullName evidence="3">Signal peptide-containing protein</fullName>
    </recommendedName>
</protein>
<comment type="caution">
    <text evidence="2">The sequence shown here is derived from an EMBL/GenBank/DDBJ whole genome shotgun (WGS) entry which is preliminary data.</text>
</comment>
<reference evidence="2" key="1">
    <citation type="submission" date="2022-10" db="EMBL/GenBank/DDBJ databases">
        <title>Adaptive evolution leads to modifications in subtelomeric GC content in a zoonotic Cryptosporidium species.</title>
        <authorList>
            <person name="Li J."/>
            <person name="Feng Y."/>
            <person name="Xiao L."/>
        </authorList>
    </citation>
    <scope>NUCLEOTIDE SEQUENCE</scope>
    <source>
        <strain evidence="2">33844</strain>
    </source>
</reference>
<dbReference type="AlphaFoldDB" id="A0A9D5HV57"/>
<organism evidence="2">
    <name type="scientific">Cryptosporidium canis</name>
    <dbReference type="NCBI Taxonomy" id="195482"/>
    <lineage>
        <taxon>Eukaryota</taxon>
        <taxon>Sar</taxon>
        <taxon>Alveolata</taxon>
        <taxon>Apicomplexa</taxon>
        <taxon>Conoidasida</taxon>
        <taxon>Coccidia</taxon>
        <taxon>Eucoccidiorida</taxon>
        <taxon>Eimeriorina</taxon>
        <taxon>Cryptosporidiidae</taxon>
        <taxon>Cryptosporidium</taxon>
    </lineage>
</organism>
<dbReference type="Proteomes" id="UP001067231">
    <property type="component" value="Unassembled WGS sequence"/>
</dbReference>
<name>A0A9D5HV57_9CRYT</name>
<evidence type="ECO:0000256" key="1">
    <source>
        <dbReference type="SAM" id="SignalP"/>
    </source>
</evidence>
<evidence type="ECO:0008006" key="3">
    <source>
        <dbReference type="Google" id="ProtNLM"/>
    </source>
</evidence>
<evidence type="ECO:0000313" key="2">
    <source>
        <dbReference type="EMBL" id="KAJ1608185.1"/>
    </source>
</evidence>
<gene>
    <name evidence="2" type="ORF">OJ253_2022</name>
</gene>
<accession>A0A9D5HV57</accession>
<proteinExistence type="predicted"/>
<feature type="signal peptide" evidence="1">
    <location>
        <begin position="1"/>
        <end position="18"/>
    </location>
</feature>
<dbReference type="OrthoDB" id="339886at2759"/>
<sequence length="273" mass="31946">MSIFLLLLISIIQLLGKAGFGSSSQVASFSLLSLRENTPVKDEADGFYSKYNVTENIPKLFVGIHPLELNPSEDSKDSHLFKYSNTSMALDCYQKLPQYSIIVGLLKEYSYFLSVYYRLKCDDSHDYNDGSKCGDIPYMIDLLENKAEILVEKKNKKKYQCFAIESNIVSLQSRFYNDDGFVGRKNDTLIESEFLLVEQSFLRRVISEYERLLVEKTISYELYCISKLDYKGNDVIDCYRLRQESWILEHELISISEEYFKRTYRFKRLDDFI</sequence>
<feature type="chain" id="PRO_5038758884" description="Signal peptide-containing protein" evidence="1">
    <location>
        <begin position="19"/>
        <end position="273"/>
    </location>
</feature>